<proteinExistence type="predicted"/>
<name>A0A0F7V7N3_TOXGV</name>
<reference evidence="2" key="1">
    <citation type="journal article" date="2015" name="PLoS ONE">
        <title>Comprehensive Evaluation of Toxoplasma gondii VEG and Neospora caninum LIV Genomes with Tachyzoite Stage Transcriptome and Proteome Defines Novel Transcript Features.</title>
        <authorList>
            <person name="Ramaprasad A."/>
            <person name="Mourier T."/>
            <person name="Naeem R."/>
            <person name="Malas T.B."/>
            <person name="Moussa E."/>
            <person name="Panigrahi A."/>
            <person name="Vermont S.J."/>
            <person name="Otto T.D."/>
            <person name="Wastling J."/>
            <person name="Pain A."/>
        </authorList>
    </citation>
    <scope>NUCLEOTIDE SEQUENCE</scope>
    <source>
        <strain evidence="2">VEG</strain>
    </source>
</reference>
<protein>
    <submittedName>
        <fullName evidence="2">Uncharacterized protein</fullName>
    </submittedName>
</protein>
<gene>
    <name evidence="2" type="ORF">BN1205_002440</name>
</gene>
<dbReference type="EMBL" id="LN714502">
    <property type="protein sequence ID" value="CEL78553.1"/>
    <property type="molecule type" value="Genomic_DNA"/>
</dbReference>
<evidence type="ECO:0000313" key="2">
    <source>
        <dbReference type="EMBL" id="CEL78553.1"/>
    </source>
</evidence>
<feature type="region of interest" description="Disordered" evidence="1">
    <location>
        <begin position="172"/>
        <end position="204"/>
    </location>
</feature>
<evidence type="ECO:0000256" key="1">
    <source>
        <dbReference type="SAM" id="MobiDB-lite"/>
    </source>
</evidence>
<accession>A0A0F7V7N3</accession>
<sequence length="258" mass="27685">MLLRCAELELFDPVELPREWRGTMSLAAPLTAGASRDLARCLSIVPSQRRGNTAGVSPDAFGPRACCARGRLFRLRPQGGAPTTRSPGRGSTLESRVLLPILARLRALLAEVHEAAPTLERLLAPTPDTTVSTVALEMPPAAQSFARLAFALRGVARRSAQVPSSLLRAFRDGGRGKQRASNRVLRGHSASTEGSGDADRKLETKQPRNVRSFCAVALGARSTASGASHSVNCRSCSRVRVGSRLCYRTETATRTDRT</sequence>
<organism evidence="2">
    <name type="scientific">Toxoplasma gondii (strain ATCC 50861 / VEG)</name>
    <dbReference type="NCBI Taxonomy" id="432359"/>
    <lineage>
        <taxon>Eukaryota</taxon>
        <taxon>Sar</taxon>
        <taxon>Alveolata</taxon>
        <taxon>Apicomplexa</taxon>
        <taxon>Conoidasida</taxon>
        <taxon>Coccidia</taxon>
        <taxon>Eucoccidiorida</taxon>
        <taxon>Eimeriorina</taxon>
        <taxon>Sarcocystidae</taxon>
        <taxon>Toxoplasma</taxon>
    </lineage>
</organism>
<dbReference type="AlphaFoldDB" id="A0A0F7V7N3"/>